<proteinExistence type="inferred from homology"/>
<dbReference type="RefSeq" id="WP_119443519.1">
    <property type="nucleotide sequence ID" value="NZ_CP032317.1"/>
</dbReference>
<dbReference type="InterPro" id="IPR009742">
    <property type="entry name" value="Curlin_rpt"/>
</dbReference>
<evidence type="ECO:0000256" key="2">
    <source>
        <dbReference type="ARBA" id="ARBA00022729"/>
    </source>
</evidence>
<dbReference type="Pfam" id="PF07012">
    <property type="entry name" value="Curlin_rpt"/>
    <property type="match status" value="2"/>
</dbReference>
<keyword evidence="2 4" id="KW-0732">Signal</keyword>
<organism evidence="5 6">
    <name type="scientific">Hymenobacter oligotrophus</name>
    <dbReference type="NCBI Taxonomy" id="2319843"/>
    <lineage>
        <taxon>Bacteria</taxon>
        <taxon>Pseudomonadati</taxon>
        <taxon>Bacteroidota</taxon>
        <taxon>Cytophagia</taxon>
        <taxon>Cytophagales</taxon>
        <taxon>Hymenobacteraceae</taxon>
        <taxon>Hymenobacter</taxon>
    </lineage>
</organism>
<evidence type="ECO:0000313" key="5">
    <source>
        <dbReference type="EMBL" id="AYA35931.1"/>
    </source>
</evidence>
<sequence>MSKVFALFTGLLVLLGTCPAWAQQRPESESARAEQRLAEEIGLERVPVTAPNPANANNVATLLQQGVGNQAQSIQTNPGVLSNLAYIRQVGASNEAQLSQTGSGNRTTVRQQGNRNRFAGSVVGDENEIEVVQQGSRNVVNSEVVNDGRQYTILQQGNNNQLNQVETSPASPKGYTVEMRGNGINITIEQGKAW</sequence>
<name>A0A3B7R2S2_9BACT</name>
<feature type="chain" id="PRO_5017695467" description="Curlin-associated protein" evidence="4">
    <location>
        <begin position="23"/>
        <end position="194"/>
    </location>
</feature>
<accession>A0A3B7R2S2</accession>
<gene>
    <name evidence="5" type="ORF">D3Y59_02010</name>
</gene>
<dbReference type="OrthoDB" id="1117485at2"/>
<evidence type="ECO:0008006" key="7">
    <source>
        <dbReference type="Google" id="ProtNLM"/>
    </source>
</evidence>
<dbReference type="EMBL" id="CP032317">
    <property type="protein sequence ID" value="AYA35931.1"/>
    <property type="molecule type" value="Genomic_DNA"/>
</dbReference>
<protein>
    <recommendedName>
        <fullName evidence="7">Curlin-associated protein</fullName>
    </recommendedName>
</protein>
<evidence type="ECO:0000313" key="6">
    <source>
        <dbReference type="Proteomes" id="UP000262802"/>
    </source>
</evidence>
<comment type="similarity">
    <text evidence="1">Belongs to the CsgA/CsgB family.</text>
</comment>
<evidence type="ECO:0000256" key="3">
    <source>
        <dbReference type="SAM" id="MobiDB-lite"/>
    </source>
</evidence>
<evidence type="ECO:0000256" key="1">
    <source>
        <dbReference type="ARBA" id="ARBA00009766"/>
    </source>
</evidence>
<dbReference type="AlphaFoldDB" id="A0A3B7R2S2"/>
<dbReference type="GO" id="GO:0009289">
    <property type="term" value="C:pilus"/>
    <property type="evidence" value="ECO:0007669"/>
    <property type="project" value="InterPro"/>
</dbReference>
<feature type="signal peptide" evidence="4">
    <location>
        <begin position="1"/>
        <end position="22"/>
    </location>
</feature>
<dbReference type="GO" id="GO:0007155">
    <property type="term" value="P:cell adhesion"/>
    <property type="evidence" value="ECO:0007669"/>
    <property type="project" value="InterPro"/>
</dbReference>
<keyword evidence="6" id="KW-1185">Reference proteome</keyword>
<reference evidence="5 6" key="1">
    <citation type="submission" date="2018-09" db="EMBL/GenBank/DDBJ databases">
        <title>Hymenobacter medium sp. nov., isolated from R2A medium.</title>
        <authorList>
            <person name="Yingchao G."/>
        </authorList>
    </citation>
    <scope>NUCLEOTIDE SEQUENCE [LARGE SCALE GENOMIC DNA]</scope>
    <source>
        <strain evidence="6">sh-6</strain>
    </source>
</reference>
<dbReference type="KEGG" id="hyh:D3Y59_02010"/>
<feature type="region of interest" description="Disordered" evidence="3">
    <location>
        <begin position="156"/>
        <end position="176"/>
    </location>
</feature>
<evidence type="ECO:0000256" key="4">
    <source>
        <dbReference type="SAM" id="SignalP"/>
    </source>
</evidence>
<dbReference type="Proteomes" id="UP000262802">
    <property type="component" value="Chromosome"/>
</dbReference>